<dbReference type="Ensembl" id="ENSBTAT00000091831.1">
    <property type="protein sequence ID" value="ENSBTAP00000085478.1"/>
    <property type="gene ID" value="ENSBTAG00000020095.7"/>
</dbReference>
<dbReference type="InterPro" id="IPR007237">
    <property type="entry name" value="CD20-like"/>
</dbReference>
<evidence type="ECO:0000256" key="7">
    <source>
        <dbReference type="SAM" id="Phobius"/>
    </source>
</evidence>
<dbReference type="InterPro" id="IPR030417">
    <property type="entry name" value="MS4A"/>
</dbReference>
<feature type="transmembrane region" description="Helical" evidence="7">
    <location>
        <begin position="155"/>
        <end position="178"/>
    </location>
</feature>
<dbReference type="PANTHER" id="PTHR23320">
    <property type="entry name" value="MEMBRANE-SPANNING 4-DOMAINS SUBFAMILY A MS4A -RELATED"/>
    <property type="match status" value="1"/>
</dbReference>
<organism evidence="8 9">
    <name type="scientific">Bos taurus</name>
    <name type="common">Bovine</name>
    <dbReference type="NCBI Taxonomy" id="9913"/>
    <lineage>
        <taxon>Eukaryota</taxon>
        <taxon>Metazoa</taxon>
        <taxon>Chordata</taxon>
        <taxon>Craniata</taxon>
        <taxon>Vertebrata</taxon>
        <taxon>Euteleostomi</taxon>
        <taxon>Mammalia</taxon>
        <taxon>Eutheria</taxon>
        <taxon>Laurasiatheria</taxon>
        <taxon>Artiodactyla</taxon>
        <taxon>Ruminantia</taxon>
        <taxon>Pecora</taxon>
        <taxon>Bovidae</taxon>
        <taxon>Bovinae</taxon>
        <taxon>Bos</taxon>
    </lineage>
</organism>
<dbReference type="PANTHER" id="PTHR23320:SF74">
    <property type="entry name" value="MEMBRANE-SPANNING 4-DOMAINS SUBFAMILY A MEMBER 3"/>
    <property type="match status" value="1"/>
</dbReference>
<reference evidence="8" key="1">
    <citation type="submission" date="2018-03" db="EMBL/GenBank/DDBJ databases">
        <title>ARS-UCD1.2.</title>
        <authorList>
            <person name="Rosen B.D."/>
            <person name="Bickhart D.M."/>
            <person name="Koren S."/>
            <person name="Schnabel R.D."/>
            <person name="Hall R."/>
            <person name="Zimin A."/>
            <person name="Dreischer C."/>
            <person name="Schultheiss S."/>
            <person name="Schroeder S.G."/>
            <person name="Elsik C.G."/>
            <person name="Couldrey C."/>
            <person name="Liu G.E."/>
            <person name="Van Tassell C.P."/>
            <person name="Phillippy A.M."/>
            <person name="Smith T.P.L."/>
            <person name="Medrano J.F."/>
        </authorList>
    </citation>
    <scope>NUCLEOTIDE SEQUENCE [LARGE SCALE GENOMIC DNA]</scope>
    <source>
        <strain evidence="8">Hereford</strain>
    </source>
</reference>
<feature type="transmembrane region" description="Helical" evidence="7">
    <location>
        <begin position="206"/>
        <end position="228"/>
    </location>
</feature>
<keyword evidence="5 7" id="KW-0472">Membrane</keyword>
<reference evidence="8" key="2">
    <citation type="submission" date="2025-08" db="UniProtKB">
        <authorList>
            <consortium name="Ensembl"/>
        </authorList>
    </citation>
    <scope>IDENTIFICATION</scope>
    <source>
        <strain evidence="8">Hereford</strain>
    </source>
</reference>
<evidence type="ECO:0000256" key="3">
    <source>
        <dbReference type="ARBA" id="ARBA00022692"/>
    </source>
</evidence>
<dbReference type="AlphaFoldDB" id="A0AAA9SND7"/>
<reference evidence="8" key="3">
    <citation type="submission" date="2025-09" db="UniProtKB">
        <authorList>
            <consortium name="Ensembl"/>
        </authorList>
    </citation>
    <scope>IDENTIFICATION</scope>
    <source>
        <strain evidence="8">Hereford</strain>
    </source>
</reference>
<evidence type="ECO:0000256" key="5">
    <source>
        <dbReference type="ARBA" id="ARBA00023136"/>
    </source>
</evidence>
<evidence type="ECO:0000256" key="1">
    <source>
        <dbReference type="ARBA" id="ARBA00004141"/>
    </source>
</evidence>
<proteinExistence type="inferred from homology"/>
<dbReference type="Pfam" id="PF04103">
    <property type="entry name" value="CD20"/>
    <property type="match status" value="1"/>
</dbReference>
<protein>
    <submittedName>
        <fullName evidence="8">Membrane spanning 4-domains A3</fullName>
    </submittedName>
</protein>
<dbReference type="Proteomes" id="UP000009136">
    <property type="component" value="Chromosome 15"/>
</dbReference>
<feature type="transmembrane region" description="Helical" evidence="7">
    <location>
        <begin position="83"/>
        <end position="105"/>
    </location>
</feature>
<evidence type="ECO:0000256" key="6">
    <source>
        <dbReference type="SAM" id="MobiDB-lite"/>
    </source>
</evidence>
<evidence type="ECO:0000256" key="4">
    <source>
        <dbReference type="ARBA" id="ARBA00022989"/>
    </source>
</evidence>
<name>A0AAA9SND7_BOVIN</name>
<evidence type="ECO:0000313" key="8">
    <source>
        <dbReference type="Ensembl" id="ENSBTAP00000085478.1"/>
    </source>
</evidence>
<dbReference type="GO" id="GO:0016020">
    <property type="term" value="C:membrane"/>
    <property type="evidence" value="ECO:0007669"/>
    <property type="project" value="UniProtKB-SubCell"/>
</dbReference>
<sequence length="260" mass="27563">MFSRSVMSDSFCDPMDCSPPGSSVHGILQPSRPQMASQEADPTELPAACAGEAPGSLGEAAAEDSSAYRPIGRSQNHPEVLRALGAVQILNGAVILALGGCMHALQNLSQASNYFFLLIVSTGYPIWGAIFFIVSGIVSTLAGKKPTKTLLETSMGLHTSSAVMALVGIVFLSMNLFANDPLLKSCQSSRPPDLCIYMEASSNGLVSLMLVLTLLEMCIACSVVALWLKANCWHLRKAISSLSNPGESRMPPNESKEIQS</sequence>
<dbReference type="GeneTree" id="ENSGT00940000162383"/>
<feature type="region of interest" description="Disordered" evidence="6">
    <location>
        <begin position="22"/>
        <end position="49"/>
    </location>
</feature>
<accession>A0AAA9SND7</accession>
<evidence type="ECO:0000256" key="2">
    <source>
        <dbReference type="ARBA" id="ARBA00009565"/>
    </source>
</evidence>
<keyword evidence="9" id="KW-1185">Reference proteome</keyword>
<feature type="transmembrane region" description="Helical" evidence="7">
    <location>
        <begin position="125"/>
        <end position="143"/>
    </location>
</feature>
<evidence type="ECO:0000313" key="9">
    <source>
        <dbReference type="Proteomes" id="UP000009136"/>
    </source>
</evidence>
<gene>
    <name evidence="8" type="primary">MS4A3</name>
</gene>
<keyword evidence="4 7" id="KW-1133">Transmembrane helix</keyword>
<keyword evidence="3 7" id="KW-0812">Transmembrane</keyword>
<comment type="similarity">
    <text evidence="2">Belongs to the MS4A family.</text>
</comment>
<comment type="subcellular location">
    <subcellularLocation>
        <location evidence="1">Membrane</location>
        <topology evidence="1">Multi-pass membrane protein</topology>
    </subcellularLocation>
</comment>